<dbReference type="GeneID" id="64604057"/>
<accession>A0A9P7DYT7</accession>
<evidence type="ECO:0000256" key="1">
    <source>
        <dbReference type="ARBA" id="ARBA00005589"/>
    </source>
</evidence>
<evidence type="ECO:0000313" key="5">
    <source>
        <dbReference type="EMBL" id="KAG1806656.1"/>
    </source>
</evidence>
<organism evidence="5 6">
    <name type="scientific">Suillus plorans</name>
    <dbReference type="NCBI Taxonomy" id="116603"/>
    <lineage>
        <taxon>Eukaryota</taxon>
        <taxon>Fungi</taxon>
        <taxon>Dikarya</taxon>
        <taxon>Basidiomycota</taxon>
        <taxon>Agaricomycotina</taxon>
        <taxon>Agaricomycetes</taxon>
        <taxon>Agaricomycetidae</taxon>
        <taxon>Boletales</taxon>
        <taxon>Suillineae</taxon>
        <taxon>Suillaceae</taxon>
        <taxon>Suillus</taxon>
    </lineage>
</organism>
<dbReference type="GO" id="GO:0070181">
    <property type="term" value="F:small ribosomal subunit rRNA binding"/>
    <property type="evidence" value="ECO:0007669"/>
    <property type="project" value="TreeGrafter"/>
</dbReference>
<dbReference type="InterPro" id="IPR001648">
    <property type="entry name" value="Ribosomal_bS18"/>
</dbReference>
<evidence type="ECO:0000256" key="4">
    <source>
        <dbReference type="ARBA" id="ARBA00035264"/>
    </source>
</evidence>
<name>A0A9P7DYT7_9AGAM</name>
<keyword evidence="2" id="KW-0689">Ribosomal protein</keyword>
<dbReference type="OrthoDB" id="21463at2759"/>
<dbReference type="Gene3D" id="4.10.640.10">
    <property type="entry name" value="Ribosomal protein S18"/>
    <property type="match status" value="1"/>
</dbReference>
<reference evidence="5" key="1">
    <citation type="journal article" date="2020" name="New Phytol.">
        <title>Comparative genomics reveals dynamic genome evolution in host specialist ectomycorrhizal fungi.</title>
        <authorList>
            <person name="Lofgren L.A."/>
            <person name="Nguyen N.H."/>
            <person name="Vilgalys R."/>
            <person name="Ruytinx J."/>
            <person name="Liao H.L."/>
            <person name="Branco S."/>
            <person name="Kuo A."/>
            <person name="LaButti K."/>
            <person name="Lipzen A."/>
            <person name="Andreopoulos W."/>
            <person name="Pangilinan J."/>
            <person name="Riley R."/>
            <person name="Hundley H."/>
            <person name="Na H."/>
            <person name="Barry K."/>
            <person name="Grigoriev I.V."/>
            <person name="Stajich J.E."/>
            <person name="Kennedy P.G."/>
        </authorList>
    </citation>
    <scope>NUCLEOTIDE SEQUENCE</scope>
    <source>
        <strain evidence="5">S12</strain>
    </source>
</reference>
<gene>
    <name evidence="5" type="ORF">HD556DRAFT_329950</name>
</gene>
<dbReference type="EMBL" id="JABBWE010000002">
    <property type="protein sequence ID" value="KAG1806656.1"/>
    <property type="molecule type" value="Genomic_DNA"/>
</dbReference>
<dbReference type="PRINTS" id="PR00974">
    <property type="entry name" value="RIBOSOMALS18"/>
</dbReference>
<dbReference type="GO" id="GO:0003735">
    <property type="term" value="F:structural constituent of ribosome"/>
    <property type="evidence" value="ECO:0007669"/>
    <property type="project" value="InterPro"/>
</dbReference>
<evidence type="ECO:0000256" key="3">
    <source>
        <dbReference type="ARBA" id="ARBA00023274"/>
    </source>
</evidence>
<dbReference type="Proteomes" id="UP000719766">
    <property type="component" value="Unassembled WGS sequence"/>
</dbReference>
<dbReference type="SUPFAM" id="SSF46911">
    <property type="entry name" value="Ribosomal protein S18"/>
    <property type="match status" value="1"/>
</dbReference>
<dbReference type="GO" id="GO:0032543">
    <property type="term" value="P:mitochondrial translation"/>
    <property type="evidence" value="ECO:0007669"/>
    <property type="project" value="TreeGrafter"/>
</dbReference>
<dbReference type="PANTHER" id="PTHR13479:SF40">
    <property type="entry name" value="SMALL RIBOSOMAL SUBUNIT PROTEIN BS18M"/>
    <property type="match status" value="1"/>
</dbReference>
<keyword evidence="6" id="KW-1185">Reference proteome</keyword>
<sequence length="177" mass="20167">MLSLFRAFARQCPHSRACFPPVSRSIHSPLQNDQIHLSTILDELSEASASAASNPNTPWMQQGVRRRFDHKLFIRPHYFSHDHRFKGPPPFSKRPLIGPGKKKAKRQDVFYRLGIDPLQEASNDVLMSSFVTEMGKIKHRAETGLTTKTQRRLGKAIRRAKMMGVIPVLSSARLPWN</sequence>
<dbReference type="Pfam" id="PF01084">
    <property type="entry name" value="Ribosomal_S18"/>
    <property type="match status" value="1"/>
</dbReference>
<dbReference type="AlphaFoldDB" id="A0A9P7DYT7"/>
<dbReference type="PANTHER" id="PTHR13479">
    <property type="entry name" value="30S RIBOSOMAL PROTEIN S18"/>
    <property type="match status" value="1"/>
</dbReference>
<keyword evidence="3" id="KW-0687">Ribonucleoprotein</keyword>
<dbReference type="InterPro" id="IPR036870">
    <property type="entry name" value="Ribosomal_bS18_sf"/>
</dbReference>
<comment type="caution">
    <text evidence="5">The sequence shown here is derived from an EMBL/GenBank/DDBJ whole genome shotgun (WGS) entry which is preliminary data.</text>
</comment>
<evidence type="ECO:0000256" key="2">
    <source>
        <dbReference type="ARBA" id="ARBA00022980"/>
    </source>
</evidence>
<dbReference type="GO" id="GO:0005763">
    <property type="term" value="C:mitochondrial small ribosomal subunit"/>
    <property type="evidence" value="ECO:0007669"/>
    <property type="project" value="TreeGrafter"/>
</dbReference>
<evidence type="ECO:0000313" key="6">
    <source>
        <dbReference type="Proteomes" id="UP000719766"/>
    </source>
</evidence>
<comment type="similarity">
    <text evidence="1">Belongs to the bacterial ribosomal protein bS18 family.</text>
</comment>
<protein>
    <recommendedName>
        <fullName evidence="4">Small ribosomal subunit protein bS18m</fullName>
    </recommendedName>
</protein>
<dbReference type="RefSeq" id="XP_041167127.1">
    <property type="nucleotide sequence ID" value="XM_041310293.1"/>
</dbReference>
<proteinExistence type="inferred from homology"/>